<name>A0A7R9C4Q5_9CRUS</name>
<evidence type="ECO:0000313" key="1">
    <source>
        <dbReference type="EMBL" id="CAD7286094.1"/>
    </source>
</evidence>
<dbReference type="OrthoDB" id="755951at2759"/>
<sequence>MHEYDWFMYPNDRNSCISSNVAFHLAMSPAFEIKGYDWNQNNYSTWTESYSGIPTARIFILPSTEQEV</sequence>
<feature type="non-terminal residue" evidence="1">
    <location>
        <position position="68"/>
    </location>
</feature>
<proteinExistence type="predicted"/>
<accession>A0A7R9C4Q5</accession>
<reference evidence="1" key="1">
    <citation type="submission" date="2020-11" db="EMBL/GenBank/DDBJ databases">
        <authorList>
            <person name="Tran Van P."/>
        </authorList>
    </citation>
    <scope>NUCLEOTIDE SEQUENCE</scope>
</reference>
<dbReference type="EMBL" id="OA927313">
    <property type="protein sequence ID" value="CAD7286094.1"/>
    <property type="molecule type" value="Genomic_DNA"/>
</dbReference>
<dbReference type="EMBL" id="CAJPEX010045276">
    <property type="protein sequence ID" value="CAG0926246.1"/>
    <property type="molecule type" value="Genomic_DNA"/>
</dbReference>
<organism evidence="1">
    <name type="scientific">Notodromas monacha</name>
    <dbReference type="NCBI Taxonomy" id="399045"/>
    <lineage>
        <taxon>Eukaryota</taxon>
        <taxon>Metazoa</taxon>
        <taxon>Ecdysozoa</taxon>
        <taxon>Arthropoda</taxon>
        <taxon>Crustacea</taxon>
        <taxon>Oligostraca</taxon>
        <taxon>Ostracoda</taxon>
        <taxon>Podocopa</taxon>
        <taxon>Podocopida</taxon>
        <taxon>Cypridocopina</taxon>
        <taxon>Cypridoidea</taxon>
        <taxon>Cyprididae</taxon>
        <taxon>Notodromas</taxon>
    </lineage>
</organism>
<dbReference type="Proteomes" id="UP000678499">
    <property type="component" value="Unassembled WGS sequence"/>
</dbReference>
<gene>
    <name evidence="1" type="ORF">NMOB1V02_LOCUS13696</name>
</gene>
<protein>
    <submittedName>
        <fullName evidence="1">Uncharacterized protein</fullName>
    </submittedName>
</protein>
<dbReference type="AlphaFoldDB" id="A0A7R9C4Q5"/>
<evidence type="ECO:0000313" key="2">
    <source>
        <dbReference type="Proteomes" id="UP000678499"/>
    </source>
</evidence>
<keyword evidence="2" id="KW-1185">Reference proteome</keyword>